<protein>
    <submittedName>
        <fullName evidence="1">Putative nuclease</fullName>
    </submittedName>
</protein>
<proteinExistence type="predicted"/>
<gene>
    <name evidence="1" type="ORF">MedDCM-OCT-S15-C5-cds40</name>
</gene>
<dbReference type="InterPro" id="IPR011604">
    <property type="entry name" value="PDDEXK-like_dom_sf"/>
</dbReference>
<dbReference type="EMBL" id="JX536274">
    <property type="protein sequence ID" value="AFX83937.1"/>
    <property type="molecule type" value="Genomic_DNA"/>
</dbReference>
<accession>K7YQ53</accession>
<sequence length="205" mass="23170">MLEPIPGLQFFEEQHRYMYNGEWLAHNVSDIVDMDMTPFKRSMIAKYKDGEDGWAIRGKTIHDYAEAWLNGKDVEIPEKWKDWIEALRGEKFFEGAETLATEYRVVDEAKSCAGSLDFLLRKNGTIYVGDLKTVSSKKAVSGRKFCATQLGAYASFLACQGVYAEMAVMVVVGPEKVKVIEQSVGNCLEAWSDAWGKFQAKQPQF</sequence>
<evidence type="ECO:0000313" key="1">
    <source>
        <dbReference type="EMBL" id="AFX83937.1"/>
    </source>
</evidence>
<reference evidence="1" key="1">
    <citation type="journal article" date="2013" name="Appl. Environ. Microbiol.">
        <title>Reconstruction of novel cyanobacterial siphovirus genomes from mediterranean metagenomic fosmids.</title>
        <authorList>
            <person name="Mizuno C.M."/>
            <person name="Rodriguez-Valera F."/>
            <person name="Garcia-Heredia I."/>
            <person name="Martin-Cuadrado A.B."/>
            <person name="Ghai R."/>
        </authorList>
    </citation>
    <scope>NUCLEOTIDE SEQUENCE</scope>
</reference>
<name>K7YQ53_9CAUD</name>
<dbReference type="Gene3D" id="3.90.320.10">
    <property type="match status" value="1"/>
</dbReference>
<organism evidence="1">
    <name type="scientific">uncultured Mediterranean phage MEDS5 group</name>
    <dbReference type="NCBI Taxonomy" id="1262075"/>
    <lineage>
        <taxon>Viruses</taxon>
        <taxon>Duplodnaviria</taxon>
        <taxon>Heunggongvirae</taxon>
        <taxon>Uroviricota</taxon>
        <taxon>Caudoviricetes</taxon>
        <taxon>environmental samples</taxon>
    </lineage>
</organism>